<dbReference type="AlphaFoldDB" id="A0A8H5GL32"/>
<evidence type="ECO:0000313" key="2">
    <source>
        <dbReference type="Proteomes" id="UP000518752"/>
    </source>
</evidence>
<protein>
    <submittedName>
        <fullName evidence="1">Uncharacterized protein</fullName>
    </submittedName>
</protein>
<proteinExistence type="predicted"/>
<comment type="caution">
    <text evidence="1">The sequence shown here is derived from an EMBL/GenBank/DDBJ whole genome shotgun (WGS) entry which is preliminary data.</text>
</comment>
<keyword evidence="2" id="KW-1185">Reference proteome</keyword>
<reference evidence="1 2" key="1">
    <citation type="journal article" date="2020" name="ISME J.">
        <title>Uncovering the hidden diversity of litter-decomposition mechanisms in mushroom-forming fungi.</title>
        <authorList>
            <person name="Floudas D."/>
            <person name="Bentzer J."/>
            <person name="Ahren D."/>
            <person name="Johansson T."/>
            <person name="Persson P."/>
            <person name="Tunlid A."/>
        </authorList>
    </citation>
    <scope>NUCLEOTIDE SEQUENCE [LARGE SCALE GENOMIC DNA]</scope>
    <source>
        <strain evidence="1 2">CBS 406.79</strain>
    </source>
</reference>
<sequence>MRHQKDDVWSTNIRDPSDVGAMPRDRALRAEFAGMVEARKQLWIVSPNPYNESSSINLGQSVIHFFGLGDRQSPLTAGSLKETLPTFSSNSTIIENISISSPPHSLYLVRLRYRKDMTFDSISPTFAAQLLTLTMFPVEPERSEDRGASRNVESFSHSSRVTIQDEATINTIGRDQIITNNIYYSFRQAHDTREEDGDEDEYDYIKRGHIRAIKELGRDIWSEHRGNGEWVVTASRHYHTALIHGTKTNGPCSRTMVLGPTLLSPNTWQLFGINKSTVPALLFHSELLPAAYVLFKGPDFWMSLYVGLFRESVFNIWFDTDRNCLCDGPMLKPDWSNDYTNYIMPGFRKWGDKKIPLSPNLNVIKQTSSAKSFAQLHQSGFHLLDILVLNVAMGLAKQYWIYPNQSEGESRRKFRFDTIYSGSRNPEPLVRLPASTMRFRWYSEECIAQDIQGKLTRSAVHGQGQAVIYLNSPGVIPLDQTSWMIWLSQSSRVFDRLNIPIHDRDELFILPYPVVYFFLEEGTIPDSVCIDESSQSAPVFLFIHNIPANVEYSEDTLATWAQEKSYYWSCDKNGKTPIPKDQWKTLGLPFPNVSSSGFLGHTASSYIYSALQEWQIARGFDPGTDEYAKSLGPGYEKEVEMLAEPMKSRFGVLDGEKWNGKEEDEEGMTRCILSICQN</sequence>
<gene>
    <name evidence="1" type="ORF">D9757_011374</name>
</gene>
<evidence type="ECO:0000313" key="1">
    <source>
        <dbReference type="EMBL" id="KAF5366912.1"/>
    </source>
</evidence>
<accession>A0A8H5GL32</accession>
<name>A0A8H5GL32_9AGAR</name>
<dbReference type="Proteomes" id="UP000518752">
    <property type="component" value="Unassembled WGS sequence"/>
</dbReference>
<organism evidence="1 2">
    <name type="scientific">Collybiopsis confluens</name>
    <dbReference type="NCBI Taxonomy" id="2823264"/>
    <lineage>
        <taxon>Eukaryota</taxon>
        <taxon>Fungi</taxon>
        <taxon>Dikarya</taxon>
        <taxon>Basidiomycota</taxon>
        <taxon>Agaricomycotina</taxon>
        <taxon>Agaricomycetes</taxon>
        <taxon>Agaricomycetidae</taxon>
        <taxon>Agaricales</taxon>
        <taxon>Marasmiineae</taxon>
        <taxon>Omphalotaceae</taxon>
        <taxon>Collybiopsis</taxon>
    </lineage>
</organism>
<dbReference type="EMBL" id="JAACJN010000147">
    <property type="protein sequence ID" value="KAF5366912.1"/>
    <property type="molecule type" value="Genomic_DNA"/>
</dbReference>